<dbReference type="PANTHER" id="PTHR35093:SF8">
    <property type="entry name" value="OUTER MEMBRANE PROTEIN NMB0088-RELATED"/>
    <property type="match status" value="1"/>
</dbReference>
<evidence type="ECO:0000256" key="3">
    <source>
        <dbReference type="ARBA" id="ARBA00022452"/>
    </source>
</evidence>
<evidence type="ECO:0000313" key="10">
    <source>
        <dbReference type="Proteomes" id="UP000469421"/>
    </source>
</evidence>
<evidence type="ECO:0000256" key="7">
    <source>
        <dbReference type="ARBA" id="ARBA00023237"/>
    </source>
</evidence>
<dbReference type="SMR" id="A0A6N7LU06"/>
<accession>A0A6N7LU06</accession>
<dbReference type="InterPro" id="IPR005017">
    <property type="entry name" value="OMPP1/FadL/TodX"/>
</dbReference>
<dbReference type="GO" id="GO:0009279">
    <property type="term" value="C:cell outer membrane"/>
    <property type="evidence" value="ECO:0007669"/>
    <property type="project" value="UniProtKB-SubCell"/>
</dbReference>
<keyword evidence="5 8" id="KW-0732">Signal</keyword>
<dbReference type="EMBL" id="WIRE01000001">
    <property type="protein sequence ID" value="MQX51891.1"/>
    <property type="molecule type" value="Genomic_DNA"/>
</dbReference>
<evidence type="ECO:0000313" key="9">
    <source>
        <dbReference type="EMBL" id="MQX51891.1"/>
    </source>
</evidence>
<dbReference type="Pfam" id="PF03349">
    <property type="entry name" value="Toluene_X"/>
    <property type="match status" value="1"/>
</dbReference>
<dbReference type="SUPFAM" id="SSF56935">
    <property type="entry name" value="Porins"/>
    <property type="match status" value="1"/>
</dbReference>
<dbReference type="AlphaFoldDB" id="A0A6N7LU06"/>
<keyword evidence="4" id="KW-0812">Transmembrane</keyword>
<evidence type="ECO:0000256" key="5">
    <source>
        <dbReference type="ARBA" id="ARBA00022729"/>
    </source>
</evidence>
<proteinExistence type="inferred from homology"/>
<reference evidence="9 10" key="1">
    <citation type="submission" date="2019-10" db="EMBL/GenBank/DDBJ databases">
        <title>Alcanivorax sp.PA15-N-34 draft genome sequence.</title>
        <authorList>
            <person name="Liao X."/>
            <person name="Shao Z."/>
        </authorList>
    </citation>
    <scope>NUCLEOTIDE SEQUENCE [LARGE SCALE GENOMIC DNA]</scope>
    <source>
        <strain evidence="9 10">PA15-N-34</strain>
    </source>
</reference>
<evidence type="ECO:0000256" key="4">
    <source>
        <dbReference type="ARBA" id="ARBA00022692"/>
    </source>
</evidence>
<dbReference type="Proteomes" id="UP000469421">
    <property type="component" value="Unassembled WGS sequence"/>
</dbReference>
<protein>
    <submittedName>
        <fullName evidence="9">Aromatic hydrocarbon degradation protein</fullName>
    </submittedName>
</protein>
<evidence type="ECO:0000256" key="8">
    <source>
        <dbReference type="SAM" id="SignalP"/>
    </source>
</evidence>
<dbReference type="Gene3D" id="2.40.160.60">
    <property type="entry name" value="Outer membrane protein transport protein (OMPP1/FadL/TodX)"/>
    <property type="match status" value="1"/>
</dbReference>
<evidence type="ECO:0000256" key="1">
    <source>
        <dbReference type="ARBA" id="ARBA00004571"/>
    </source>
</evidence>
<feature type="chain" id="PRO_5026958449" evidence="8">
    <location>
        <begin position="26"/>
        <end position="451"/>
    </location>
</feature>
<comment type="caution">
    <text evidence="9">The sequence shown here is derived from an EMBL/GenBank/DDBJ whole genome shotgun (WGS) entry which is preliminary data.</text>
</comment>
<keyword evidence="6" id="KW-0472">Membrane</keyword>
<comment type="subcellular location">
    <subcellularLocation>
        <location evidence="1">Cell outer membrane</location>
        <topology evidence="1">Multi-pass membrane protein</topology>
    </subcellularLocation>
</comment>
<gene>
    <name evidence="9" type="ORF">GFN93_01430</name>
</gene>
<dbReference type="PANTHER" id="PTHR35093">
    <property type="entry name" value="OUTER MEMBRANE PROTEIN NMB0088-RELATED"/>
    <property type="match status" value="1"/>
</dbReference>
<keyword evidence="10" id="KW-1185">Reference proteome</keyword>
<evidence type="ECO:0000256" key="2">
    <source>
        <dbReference type="ARBA" id="ARBA00008163"/>
    </source>
</evidence>
<organism evidence="9 10">
    <name type="scientific">Alcanivorax sediminis</name>
    <dbReference type="NCBI Taxonomy" id="2663008"/>
    <lineage>
        <taxon>Bacteria</taxon>
        <taxon>Pseudomonadati</taxon>
        <taxon>Pseudomonadota</taxon>
        <taxon>Gammaproteobacteria</taxon>
        <taxon>Oceanospirillales</taxon>
        <taxon>Alcanivoracaceae</taxon>
        <taxon>Alcanivorax</taxon>
    </lineage>
</organism>
<feature type="signal peptide" evidence="8">
    <location>
        <begin position="1"/>
        <end position="25"/>
    </location>
</feature>
<comment type="similarity">
    <text evidence="2">Belongs to the OmpP1/FadL family.</text>
</comment>
<dbReference type="GO" id="GO:0015483">
    <property type="term" value="F:long-chain fatty acid transporting porin activity"/>
    <property type="evidence" value="ECO:0007669"/>
    <property type="project" value="TreeGrafter"/>
</dbReference>
<sequence length="451" mass="49174">MTVIHRYRWLAGMVLAGALAGPVQAAMGNTATTYGLLPMDVATAQGLSMFNTQASALYYNPAYLTRDPRGELTVGLLHGEQELRAASQGTASGGLPVIRDGDVLNDTPSQQTLIAMKTDLTSITQFEHPIYFAFVAGVEKYGEEMLAFKSQTSDAGQFMQYGRQPLFLNIGGGMELFNGITGGASAHVSLRSEASLVASSDLGGNTRYERLDVSAKPVIRPVISANFEWGKVFCGNNQRCGWLGNLETALAFRGHTEARTSVESSITIPGTVVDPGITLLIDTLDSWQPDIISAGMLYRFNERLRLALSVEQQNWQALEDELDRDTLKDQAQVKLKDILVPRIGLEWQVNDSLSLSAGAAFQPSPLDTIRTPDVNYLDSDKTLIGIGGAWTVQHPPILAYPVRLDLGYQYQMLEERNFELTTTRPGFTNPYETVTADGEAHVLAGSITLKF</sequence>
<dbReference type="RefSeq" id="WP_153498657.1">
    <property type="nucleotide sequence ID" value="NZ_WIRE01000001.1"/>
</dbReference>
<keyword evidence="7" id="KW-0998">Cell outer membrane</keyword>
<name>A0A6N7LU06_9GAMM</name>
<keyword evidence="3" id="KW-1134">Transmembrane beta strand</keyword>
<evidence type="ECO:0000256" key="6">
    <source>
        <dbReference type="ARBA" id="ARBA00023136"/>
    </source>
</evidence>